<proteinExistence type="predicted"/>
<evidence type="ECO:0000313" key="3">
    <source>
        <dbReference type="Proteomes" id="UP001303473"/>
    </source>
</evidence>
<gene>
    <name evidence="2" type="ORF">QBC46DRAFT_336471</name>
</gene>
<feature type="region of interest" description="Disordered" evidence="1">
    <location>
        <begin position="213"/>
        <end position="245"/>
    </location>
</feature>
<comment type="caution">
    <text evidence="2">The sequence shown here is derived from an EMBL/GenBank/DDBJ whole genome shotgun (WGS) entry which is preliminary data.</text>
</comment>
<evidence type="ECO:0000313" key="2">
    <source>
        <dbReference type="EMBL" id="KAK3945701.1"/>
    </source>
</evidence>
<feature type="compositionally biased region" description="Acidic residues" evidence="1">
    <location>
        <begin position="46"/>
        <end position="57"/>
    </location>
</feature>
<evidence type="ECO:0000256" key="1">
    <source>
        <dbReference type="SAM" id="MobiDB-lite"/>
    </source>
</evidence>
<dbReference type="Proteomes" id="UP001303473">
    <property type="component" value="Unassembled WGS sequence"/>
</dbReference>
<dbReference type="EMBL" id="MU853754">
    <property type="protein sequence ID" value="KAK3945701.1"/>
    <property type="molecule type" value="Genomic_DNA"/>
</dbReference>
<keyword evidence="3" id="KW-1185">Reference proteome</keyword>
<name>A0AAN6NIG3_9PEZI</name>
<feature type="region of interest" description="Disordered" evidence="1">
    <location>
        <begin position="1"/>
        <end position="92"/>
    </location>
</feature>
<organism evidence="2 3">
    <name type="scientific">Diplogelasinospora grovesii</name>
    <dbReference type="NCBI Taxonomy" id="303347"/>
    <lineage>
        <taxon>Eukaryota</taxon>
        <taxon>Fungi</taxon>
        <taxon>Dikarya</taxon>
        <taxon>Ascomycota</taxon>
        <taxon>Pezizomycotina</taxon>
        <taxon>Sordariomycetes</taxon>
        <taxon>Sordariomycetidae</taxon>
        <taxon>Sordariales</taxon>
        <taxon>Diplogelasinosporaceae</taxon>
        <taxon>Diplogelasinospora</taxon>
    </lineage>
</organism>
<feature type="region of interest" description="Disordered" evidence="1">
    <location>
        <begin position="135"/>
        <end position="160"/>
    </location>
</feature>
<dbReference type="AlphaFoldDB" id="A0AAN6NIG3"/>
<accession>A0AAN6NIG3</accession>
<feature type="compositionally biased region" description="Acidic residues" evidence="1">
    <location>
        <begin position="142"/>
        <end position="156"/>
    </location>
</feature>
<sequence>MILTAFPSFVGQETRTAQATPRKKISRDQYQELAGFLVGRNFPTATEEDDSDSDSGVEFESSMGGQREGKPIQRQTQETAEDDEDPRNDFSSSLRVRTFLNTLLLDHDALEHNCDGELVHAKQPKSVRFASGGVSDWQELSGEPDNDFPDPNSDPDSDYHMGEDVEIAWQDLPLVRKKVPARKTRFTPTAKPSYRKFPYEAEGKEYPSGELTVLWPSPSSAKSTPSSSPTKSRSLTPSRSSYSCSSSSSLFSLSTASATSAGPNWLAAIPMIDSFIRDCILDCPWGETLNQFTITDDFEAMKRAMDTSDEDSDSMTQNKEAVYKLVDLSYKLHILRRMNKWFKAKHLRTVGHTMLPGFAYGTIGSLLRELVGRKVGLGVKFSFAPDTPAYKRIKKCLCETGMGELIGAAVILTEEIARARYVALDLKDLLLTQIMAGEPAYWAVHPGKIDALIKALDAIKDSIEAFREVVERDKKYLEEAEAFKIEMGEVNQDNIDEWKMRVEVAHMEARALQERYAGYMEMGKNLEAARCRSTSDNI</sequence>
<feature type="compositionally biased region" description="Low complexity" evidence="1">
    <location>
        <begin position="216"/>
        <end position="245"/>
    </location>
</feature>
<reference evidence="3" key="1">
    <citation type="journal article" date="2023" name="Mol. Phylogenet. Evol.">
        <title>Genome-scale phylogeny and comparative genomics of the fungal order Sordariales.</title>
        <authorList>
            <person name="Hensen N."/>
            <person name="Bonometti L."/>
            <person name="Westerberg I."/>
            <person name="Brannstrom I.O."/>
            <person name="Guillou S."/>
            <person name="Cros-Aarteil S."/>
            <person name="Calhoun S."/>
            <person name="Haridas S."/>
            <person name="Kuo A."/>
            <person name="Mondo S."/>
            <person name="Pangilinan J."/>
            <person name="Riley R."/>
            <person name="LaButti K."/>
            <person name="Andreopoulos B."/>
            <person name="Lipzen A."/>
            <person name="Chen C."/>
            <person name="Yan M."/>
            <person name="Daum C."/>
            <person name="Ng V."/>
            <person name="Clum A."/>
            <person name="Steindorff A."/>
            <person name="Ohm R.A."/>
            <person name="Martin F."/>
            <person name="Silar P."/>
            <person name="Natvig D.O."/>
            <person name="Lalanne C."/>
            <person name="Gautier V."/>
            <person name="Ament-Velasquez S.L."/>
            <person name="Kruys A."/>
            <person name="Hutchinson M.I."/>
            <person name="Powell A.J."/>
            <person name="Barry K."/>
            <person name="Miller A.N."/>
            <person name="Grigoriev I.V."/>
            <person name="Debuchy R."/>
            <person name="Gladieux P."/>
            <person name="Hiltunen Thoren M."/>
            <person name="Johannesson H."/>
        </authorList>
    </citation>
    <scope>NUCLEOTIDE SEQUENCE [LARGE SCALE GENOMIC DNA]</scope>
    <source>
        <strain evidence="3">CBS 340.73</strain>
    </source>
</reference>
<protein>
    <submittedName>
        <fullName evidence="2">Uncharacterized protein</fullName>
    </submittedName>
</protein>